<dbReference type="Proteomes" id="UP001500449">
    <property type="component" value="Unassembled WGS sequence"/>
</dbReference>
<sequence length="307" mass="31941">MTVPTHFFDQVLQNHIDSGNGSQTVWWDESSIPLDSIGKRVTDLLDLRGRRAVVTGGAGINLGQACVNRLAGLGADVAVVDLSAEQVRERGFSRHPSAPDAEGVASAAAQKWGTKVVPIHGDVMNWDGVQGVMAQAAEALGGIDILVNNAADVVVGDFANFSAEDIDRSVRGTLTGPMYCSRAALDYMLPQGKGRIINVGSEAGSTAIPGLTVYGALKSGLGQFTRFLGKELGPQGIAVLGVNAGSMWGPGRPLTDDSPGTLYARGRTAIQRYELPEEVANMVAFLASDAASAMNGVMIDMGGGMAV</sequence>
<organism evidence="2 3">
    <name type="scientific">Pseudonocardia ailaonensis</name>
    <dbReference type="NCBI Taxonomy" id="367279"/>
    <lineage>
        <taxon>Bacteria</taxon>
        <taxon>Bacillati</taxon>
        <taxon>Actinomycetota</taxon>
        <taxon>Actinomycetes</taxon>
        <taxon>Pseudonocardiales</taxon>
        <taxon>Pseudonocardiaceae</taxon>
        <taxon>Pseudonocardia</taxon>
    </lineage>
</organism>
<evidence type="ECO:0000313" key="2">
    <source>
        <dbReference type="EMBL" id="GAA1866029.1"/>
    </source>
</evidence>
<dbReference type="Gene3D" id="3.40.50.720">
    <property type="entry name" value="NAD(P)-binding Rossmann-like Domain"/>
    <property type="match status" value="1"/>
</dbReference>
<dbReference type="InterPro" id="IPR050259">
    <property type="entry name" value="SDR"/>
</dbReference>
<evidence type="ECO:0000256" key="1">
    <source>
        <dbReference type="ARBA" id="ARBA00006484"/>
    </source>
</evidence>
<proteinExistence type="inferred from homology"/>
<accession>A0ABN2NGW4</accession>
<evidence type="ECO:0000313" key="3">
    <source>
        <dbReference type="Proteomes" id="UP001500449"/>
    </source>
</evidence>
<comment type="caution">
    <text evidence="2">The sequence shown here is derived from an EMBL/GenBank/DDBJ whole genome shotgun (WGS) entry which is preliminary data.</text>
</comment>
<dbReference type="PRINTS" id="PR00080">
    <property type="entry name" value="SDRFAMILY"/>
</dbReference>
<dbReference type="PANTHER" id="PTHR42879">
    <property type="entry name" value="3-OXOACYL-(ACYL-CARRIER-PROTEIN) REDUCTASE"/>
    <property type="match status" value="1"/>
</dbReference>
<gene>
    <name evidence="2" type="ORF">GCM10009836_53060</name>
</gene>
<reference evidence="2 3" key="1">
    <citation type="journal article" date="2019" name="Int. J. Syst. Evol. Microbiol.">
        <title>The Global Catalogue of Microorganisms (GCM) 10K type strain sequencing project: providing services to taxonomists for standard genome sequencing and annotation.</title>
        <authorList>
            <consortium name="The Broad Institute Genomics Platform"/>
            <consortium name="The Broad Institute Genome Sequencing Center for Infectious Disease"/>
            <person name="Wu L."/>
            <person name="Ma J."/>
        </authorList>
    </citation>
    <scope>NUCLEOTIDE SEQUENCE [LARGE SCALE GENOMIC DNA]</scope>
    <source>
        <strain evidence="2 3">JCM 16009</strain>
    </source>
</reference>
<dbReference type="Pfam" id="PF13561">
    <property type="entry name" value="adh_short_C2"/>
    <property type="match status" value="1"/>
</dbReference>
<keyword evidence="3" id="KW-1185">Reference proteome</keyword>
<dbReference type="SUPFAM" id="SSF51735">
    <property type="entry name" value="NAD(P)-binding Rossmann-fold domains"/>
    <property type="match status" value="1"/>
</dbReference>
<dbReference type="InterPro" id="IPR002347">
    <property type="entry name" value="SDR_fam"/>
</dbReference>
<comment type="similarity">
    <text evidence="1">Belongs to the short-chain dehydrogenases/reductases (SDR) family.</text>
</comment>
<dbReference type="RefSeq" id="WP_344422668.1">
    <property type="nucleotide sequence ID" value="NZ_BAAAQK010000021.1"/>
</dbReference>
<dbReference type="CDD" id="cd05233">
    <property type="entry name" value="SDR_c"/>
    <property type="match status" value="1"/>
</dbReference>
<dbReference type="PRINTS" id="PR00081">
    <property type="entry name" value="GDHRDH"/>
</dbReference>
<name>A0ABN2NGW4_9PSEU</name>
<protein>
    <submittedName>
        <fullName evidence="2">Glucose 1-dehydrogenase</fullName>
    </submittedName>
</protein>
<dbReference type="EMBL" id="BAAAQK010000021">
    <property type="protein sequence ID" value="GAA1866029.1"/>
    <property type="molecule type" value="Genomic_DNA"/>
</dbReference>
<dbReference type="InterPro" id="IPR036291">
    <property type="entry name" value="NAD(P)-bd_dom_sf"/>
</dbReference>